<dbReference type="InterPro" id="IPR036691">
    <property type="entry name" value="Endo/exonu/phosph_ase_sf"/>
</dbReference>
<dbReference type="Gene3D" id="3.60.10.10">
    <property type="entry name" value="Endonuclease/exonuclease/phosphatase"/>
    <property type="match status" value="1"/>
</dbReference>
<accession>A0A4E0S3M9</accession>
<evidence type="ECO:0000313" key="2">
    <source>
        <dbReference type="Proteomes" id="UP000230066"/>
    </source>
</evidence>
<dbReference type="SUPFAM" id="SSF56219">
    <property type="entry name" value="DNase I-like"/>
    <property type="match status" value="1"/>
</dbReference>
<dbReference type="PANTHER" id="PTHR12121:SF36">
    <property type="entry name" value="ENDONUCLEASE_EXONUCLEASE_PHOSPHATASE DOMAIN-CONTAINING PROTEIN"/>
    <property type="match status" value="1"/>
</dbReference>
<dbReference type="AlphaFoldDB" id="A0A4E0S3M9"/>
<name>A0A4E0S3M9_FASHE</name>
<reference evidence="1" key="1">
    <citation type="submission" date="2019-03" db="EMBL/GenBank/DDBJ databases">
        <title>Improved annotation for the trematode Fasciola hepatica.</title>
        <authorList>
            <person name="Choi Y.-J."/>
            <person name="Martin J."/>
            <person name="Mitreva M."/>
        </authorList>
    </citation>
    <scope>NUCLEOTIDE SEQUENCE [LARGE SCALE GENOMIC DNA]</scope>
</reference>
<protein>
    <submittedName>
        <fullName evidence="1">Uncharacterized protein</fullName>
    </submittedName>
</protein>
<keyword evidence="2" id="KW-1185">Reference proteome</keyword>
<dbReference type="InterPro" id="IPR050410">
    <property type="entry name" value="CCR4/nocturin_mRNA_transcr"/>
</dbReference>
<evidence type="ECO:0000313" key="1">
    <source>
        <dbReference type="EMBL" id="THD27730.1"/>
    </source>
</evidence>
<dbReference type="EMBL" id="JXXN02000340">
    <property type="protein sequence ID" value="THD27730.1"/>
    <property type="molecule type" value="Genomic_DNA"/>
</dbReference>
<dbReference type="GO" id="GO:0000175">
    <property type="term" value="F:3'-5'-RNA exonuclease activity"/>
    <property type="evidence" value="ECO:0007669"/>
    <property type="project" value="TreeGrafter"/>
</dbReference>
<organism evidence="1 2">
    <name type="scientific">Fasciola hepatica</name>
    <name type="common">Liver fluke</name>
    <dbReference type="NCBI Taxonomy" id="6192"/>
    <lineage>
        <taxon>Eukaryota</taxon>
        <taxon>Metazoa</taxon>
        <taxon>Spiralia</taxon>
        <taxon>Lophotrochozoa</taxon>
        <taxon>Platyhelminthes</taxon>
        <taxon>Trematoda</taxon>
        <taxon>Digenea</taxon>
        <taxon>Plagiorchiida</taxon>
        <taxon>Echinostomata</taxon>
        <taxon>Echinostomatoidea</taxon>
        <taxon>Fasciolidae</taxon>
        <taxon>Fasciola</taxon>
    </lineage>
</organism>
<dbReference type="PANTHER" id="PTHR12121">
    <property type="entry name" value="CARBON CATABOLITE REPRESSOR PROTEIN 4"/>
    <property type="match status" value="1"/>
</dbReference>
<gene>
    <name evidence="1" type="ORF">D915_001466</name>
</gene>
<comment type="caution">
    <text evidence="1">The sequence shown here is derived from an EMBL/GenBank/DDBJ whole genome shotgun (WGS) entry which is preliminary data.</text>
</comment>
<dbReference type="Proteomes" id="UP000230066">
    <property type="component" value="Unassembled WGS sequence"/>
</dbReference>
<proteinExistence type="predicted"/>
<sequence length="794" mass="89708">MFQCFQVVQSGITHRSRFPVVMHLQFLPRRNYLLDAYMGTFCPLYLTSLLQALNCLLAVLSNSSSAFLRLTVVAGCLPRRLRLSIGQPLVYLSTIPGSKCFVPSYDPRTVLRERPAQIMKSDAVFDCPVDPTRAVVNHLFVYSEPSSPDRVSVELFTRSPESKKPLRVRLNRPLDETISRFFERLASSMTASKKQPSSPIECTLYRSRSLSVGGLERIEPCSTVSQVFASSEESDGIHDAIYLLIQSQTDLLYKASFNPARVLKCRLEIRPMVDCPVVPRLETSNMTVEESEFAWFVTKTDAWPSEPCHRGFIFFPTEAHLGGRLGLRIIARDAHGRPGLPFGNAKQYNESGEVVECKWRISASPNQSYHENRIQQHHESDFQENTNLQFRVVSYNLLADMYASMDSARNQIFRHCPLECLDIAYRLPLLLRELSHYHGDILCLQEVDSWVFQYYLKPVLSLLCNMDGVYLAKRLIVEEPGPPIRIVTHLDKEKNEGCAIFYRKSKFELIRQAHLPSILSYAAEQSQIQPLMNDLIAAYEKRSTESNPAFDSSIPEQFPVDWSCCVETSKGHCLLVLVLRALTSGSQSGRSGSTPGQRCLIVANTHLYFHPTGDEIRMLQAMAIRHHVFMVREETQSANNAPVSVIIAGDINQDSKGPAYEVLLGNAVTTDSLKHSVLAPPECPHREFQMRPTYVIESPQFTNWVPDFHAPLDVILYDAHSGLSCAHTYPLCSAEEITRLALENTRNVTDEEKPQCRGQPVSECDVYALPNRAFPSDHLALIADFQWPSAKEDR</sequence>